<evidence type="ECO:0000313" key="4">
    <source>
        <dbReference type="Proteomes" id="UP001334084"/>
    </source>
</evidence>
<protein>
    <submittedName>
        <fullName evidence="3">SP-containing membrane protein</fullName>
    </submittedName>
</protein>
<dbReference type="GeneID" id="90542549"/>
<feature type="compositionally biased region" description="Polar residues" evidence="1">
    <location>
        <begin position="10"/>
        <end position="27"/>
    </location>
</feature>
<evidence type="ECO:0000313" key="3">
    <source>
        <dbReference type="EMBL" id="WUR04716.1"/>
    </source>
</evidence>
<name>A0AAX4JFZ5_9MICR</name>
<feature type="compositionally biased region" description="Basic and acidic residues" evidence="1">
    <location>
        <begin position="386"/>
        <end position="404"/>
    </location>
</feature>
<dbReference type="Proteomes" id="UP001334084">
    <property type="component" value="Chromosome 10"/>
</dbReference>
<feature type="compositionally biased region" description="Polar residues" evidence="1">
    <location>
        <begin position="275"/>
        <end position="287"/>
    </location>
</feature>
<sequence length="433" mass="45535">MNILFLLSLSLATNPDQQDQEITNTSNKKSDENATESNLNQPPNDSSVNPPTELSDNNFANEQKEEARNGEPNLLGNNPEVIVEGVVILNADQKVFEQAVSLSPQSSKNQQTGEQQAVDVSGEKQSRTDKTPNENIESGASEPGKQTGSSQIPAGEQTGSSQSVTGEQTKDSQSVTANDPPQKEKQGETKQTSPGAIDQAAVNANEEEVSCLESSQRAPATDPPKKEEQGEIEQTSSGAIDQAAVNAKKEEGSGSESSSKSDASNPAPENADKGNPNTTSGQTIQENPTKETEGSNPGVTEKELKDATGETVNPDNSQQETNPSDVHVISDSGESSASKAVHENLTSKSEGNNPSSSLASGEPNPPINSGGPTSSINGGGPNPPKKNLEPSKNDDNKQPSKGDDGHTNMFIWGLLALGFVNSVMLITVYYKIK</sequence>
<feature type="compositionally biased region" description="Basic and acidic residues" evidence="1">
    <location>
        <begin position="121"/>
        <end position="132"/>
    </location>
</feature>
<keyword evidence="4" id="KW-1185">Reference proteome</keyword>
<dbReference type="AlphaFoldDB" id="A0AAX4JFZ5"/>
<feature type="compositionally biased region" description="Polar residues" evidence="1">
    <location>
        <begin position="35"/>
        <end position="61"/>
    </location>
</feature>
<feature type="region of interest" description="Disordered" evidence="1">
    <location>
        <begin position="10"/>
        <end position="77"/>
    </location>
</feature>
<proteinExistence type="predicted"/>
<gene>
    <name evidence="3" type="ORF">VNE69_10067</name>
</gene>
<keyword evidence="2" id="KW-0812">Transmembrane</keyword>
<feature type="compositionally biased region" description="Polar residues" evidence="1">
    <location>
        <begin position="332"/>
        <end position="359"/>
    </location>
</feature>
<feature type="compositionally biased region" description="Polar residues" evidence="1">
    <location>
        <begin position="310"/>
        <end position="324"/>
    </location>
</feature>
<keyword evidence="2" id="KW-1133">Transmembrane helix</keyword>
<keyword evidence="2" id="KW-0472">Membrane</keyword>
<feature type="compositionally biased region" description="Polar residues" evidence="1">
    <location>
        <begin position="133"/>
        <end position="179"/>
    </location>
</feature>
<feature type="region of interest" description="Disordered" evidence="1">
    <location>
        <begin position="101"/>
        <end position="404"/>
    </location>
</feature>
<feature type="transmembrane region" description="Helical" evidence="2">
    <location>
        <begin position="409"/>
        <end position="430"/>
    </location>
</feature>
<organism evidence="3 4">
    <name type="scientific">Vairimorpha necatrix</name>
    <dbReference type="NCBI Taxonomy" id="6039"/>
    <lineage>
        <taxon>Eukaryota</taxon>
        <taxon>Fungi</taxon>
        <taxon>Fungi incertae sedis</taxon>
        <taxon>Microsporidia</taxon>
        <taxon>Nosematidae</taxon>
        <taxon>Vairimorpha</taxon>
    </lineage>
</organism>
<evidence type="ECO:0000256" key="2">
    <source>
        <dbReference type="SAM" id="Phobius"/>
    </source>
</evidence>
<dbReference type="RefSeq" id="XP_065330861.1">
    <property type="nucleotide sequence ID" value="XM_065474789.1"/>
</dbReference>
<evidence type="ECO:0000256" key="1">
    <source>
        <dbReference type="SAM" id="MobiDB-lite"/>
    </source>
</evidence>
<dbReference type="EMBL" id="CP142735">
    <property type="protein sequence ID" value="WUR04716.1"/>
    <property type="molecule type" value="Genomic_DNA"/>
</dbReference>
<feature type="compositionally biased region" description="Polar residues" evidence="1">
    <location>
        <begin position="101"/>
        <end position="115"/>
    </location>
</feature>
<accession>A0AAX4JFZ5</accession>
<reference evidence="3" key="1">
    <citation type="journal article" date="2024" name="BMC Genomics">
        <title>Functional annotation of a divergent genome using sequence and structure-based similarity.</title>
        <authorList>
            <person name="Svedberg D."/>
            <person name="Winiger R.R."/>
            <person name="Berg A."/>
            <person name="Sharma H."/>
            <person name="Tellgren-Roth C."/>
            <person name="Debrunner-Vossbrinck B.A."/>
            <person name="Vossbrinck C.R."/>
            <person name="Barandun J."/>
        </authorList>
    </citation>
    <scope>NUCLEOTIDE SEQUENCE</scope>
    <source>
        <strain evidence="3">Illinois isolate</strain>
    </source>
</reference>
<dbReference type="KEGG" id="vnx:VNE69_10067"/>